<name>A0AA38FIB8_TAXCH</name>
<organism evidence="1 2">
    <name type="scientific">Taxus chinensis</name>
    <name type="common">Chinese yew</name>
    <name type="synonym">Taxus wallichiana var. chinensis</name>
    <dbReference type="NCBI Taxonomy" id="29808"/>
    <lineage>
        <taxon>Eukaryota</taxon>
        <taxon>Viridiplantae</taxon>
        <taxon>Streptophyta</taxon>
        <taxon>Embryophyta</taxon>
        <taxon>Tracheophyta</taxon>
        <taxon>Spermatophyta</taxon>
        <taxon>Pinopsida</taxon>
        <taxon>Pinidae</taxon>
        <taxon>Conifers II</taxon>
        <taxon>Cupressales</taxon>
        <taxon>Taxaceae</taxon>
        <taxon>Taxus</taxon>
    </lineage>
</organism>
<accession>A0AA38FIB8</accession>
<evidence type="ECO:0000313" key="2">
    <source>
        <dbReference type="Proteomes" id="UP000824469"/>
    </source>
</evidence>
<proteinExistence type="predicted"/>
<feature type="non-terminal residue" evidence="1">
    <location>
        <position position="1"/>
    </location>
</feature>
<protein>
    <submittedName>
        <fullName evidence="1">Uncharacterized protein</fullName>
    </submittedName>
</protein>
<evidence type="ECO:0000313" key="1">
    <source>
        <dbReference type="EMBL" id="KAH9303983.1"/>
    </source>
</evidence>
<gene>
    <name evidence="1" type="ORF">KI387_008387</name>
</gene>
<comment type="caution">
    <text evidence="1">The sequence shown here is derived from an EMBL/GenBank/DDBJ whole genome shotgun (WGS) entry which is preliminary data.</text>
</comment>
<reference evidence="1 2" key="1">
    <citation type="journal article" date="2021" name="Nat. Plants">
        <title>The Taxus genome provides insights into paclitaxel biosynthesis.</title>
        <authorList>
            <person name="Xiong X."/>
            <person name="Gou J."/>
            <person name="Liao Q."/>
            <person name="Li Y."/>
            <person name="Zhou Q."/>
            <person name="Bi G."/>
            <person name="Li C."/>
            <person name="Du R."/>
            <person name="Wang X."/>
            <person name="Sun T."/>
            <person name="Guo L."/>
            <person name="Liang H."/>
            <person name="Lu P."/>
            <person name="Wu Y."/>
            <person name="Zhang Z."/>
            <person name="Ro D.K."/>
            <person name="Shang Y."/>
            <person name="Huang S."/>
            <person name="Yan J."/>
        </authorList>
    </citation>
    <scope>NUCLEOTIDE SEQUENCE [LARGE SCALE GENOMIC DNA]</scope>
    <source>
        <strain evidence="1">Ta-2019</strain>
    </source>
</reference>
<dbReference type="AlphaFoldDB" id="A0AA38FIB8"/>
<sequence length="78" mass="8807">YVKSKASTGPQQSAEYDKIDIGSSTDPKLVNIGKCCTADDRKKEIVLLKRYKDVLAYSYEDLKAFKPKDMQHSIPLKP</sequence>
<feature type="non-terminal residue" evidence="1">
    <location>
        <position position="78"/>
    </location>
</feature>
<keyword evidence="2" id="KW-1185">Reference proteome</keyword>
<dbReference type="Proteomes" id="UP000824469">
    <property type="component" value="Unassembled WGS sequence"/>
</dbReference>
<dbReference type="EMBL" id="JAHRHJ020000008">
    <property type="protein sequence ID" value="KAH9303983.1"/>
    <property type="molecule type" value="Genomic_DNA"/>
</dbReference>